<dbReference type="PROSITE" id="PS51371">
    <property type="entry name" value="CBS"/>
    <property type="match status" value="2"/>
</dbReference>
<evidence type="ECO:0000259" key="12">
    <source>
        <dbReference type="PROSITE" id="PS51846"/>
    </source>
</evidence>
<feature type="transmembrane region" description="Helical" evidence="10">
    <location>
        <begin position="57"/>
        <end position="76"/>
    </location>
</feature>
<dbReference type="PROSITE" id="PS51846">
    <property type="entry name" value="CNNM"/>
    <property type="match status" value="1"/>
</dbReference>
<keyword evidence="5 9" id="KW-1133">Transmembrane helix</keyword>
<gene>
    <name evidence="13" type="ORF">DCMF_15360</name>
</gene>
<dbReference type="SUPFAM" id="SSF54631">
    <property type="entry name" value="CBS-domain pair"/>
    <property type="match status" value="1"/>
</dbReference>
<evidence type="ECO:0000256" key="9">
    <source>
        <dbReference type="PROSITE-ProRule" id="PRU01193"/>
    </source>
</evidence>
<dbReference type="GO" id="GO:0050660">
    <property type="term" value="F:flavin adenine dinucleotide binding"/>
    <property type="evidence" value="ECO:0007669"/>
    <property type="project" value="InterPro"/>
</dbReference>
<evidence type="ECO:0000256" key="10">
    <source>
        <dbReference type="SAM" id="Phobius"/>
    </source>
</evidence>
<accession>A0A3G1KU42</accession>
<dbReference type="PANTHER" id="PTHR22777">
    <property type="entry name" value="HEMOLYSIN-RELATED"/>
    <property type="match status" value="1"/>
</dbReference>
<feature type="transmembrane region" description="Helical" evidence="10">
    <location>
        <begin position="135"/>
        <end position="157"/>
    </location>
</feature>
<dbReference type="Proteomes" id="UP000323521">
    <property type="component" value="Chromosome"/>
</dbReference>
<dbReference type="CDD" id="cd04590">
    <property type="entry name" value="CBS_pair_CorC_HlyC_assoc"/>
    <property type="match status" value="1"/>
</dbReference>
<sequence length="436" mass="49251">MFSELVILAMLILLNGFFAASEIALISLSENKIKKMGDKGNKRALLLQKFLGEPSRFLATIQIGITLAGFLASAFASESFADKLVQFIKTTGLPVHDSLLKAVSVTFITVILSYFTLVFGELVPKRFGMQKSEEISLFAVGPLTFLSRITGPFVAFLTHSTNFFIRLMGGNPQADEERITEEEIRMMVDVGQEKGVIQSTEKEMINNIFEFDNTDVSEIMTHRTDVVGVPVNAGFEEVLKIMIRDKFTRIPVYEETIDNIVGILHVKDFLQFIYQDQKEHFKLENILRKPYFVPESKKTDDLFTEMQKNHIQMAVVIDEYGGTAGIVTVEDLLEEIVGNIFDEHDVEERDVERIDKTTYLFAGNTSLDKVKESLEIELPVDEYDTLNGFILGQLGRIPDDEEKPVVEYTDVTFKVEEIEEKRIVKVKAVRGTGLTA</sequence>
<organism evidence="13 14">
    <name type="scientific">Formimonas warabiya</name>
    <dbReference type="NCBI Taxonomy" id="1761012"/>
    <lineage>
        <taxon>Bacteria</taxon>
        <taxon>Bacillati</taxon>
        <taxon>Bacillota</taxon>
        <taxon>Clostridia</taxon>
        <taxon>Eubacteriales</taxon>
        <taxon>Peptococcaceae</taxon>
        <taxon>Candidatus Formimonas</taxon>
    </lineage>
</organism>
<dbReference type="OrthoDB" id="9798188at2"/>
<keyword evidence="14" id="KW-1185">Reference proteome</keyword>
<feature type="domain" description="CNNM transmembrane" evidence="12">
    <location>
        <begin position="1"/>
        <end position="201"/>
    </location>
</feature>
<dbReference type="GO" id="GO:0005886">
    <property type="term" value="C:plasma membrane"/>
    <property type="evidence" value="ECO:0007669"/>
    <property type="project" value="TreeGrafter"/>
</dbReference>
<dbReference type="InterPro" id="IPR016169">
    <property type="entry name" value="FAD-bd_PCMH_sub2"/>
</dbReference>
<dbReference type="InterPro" id="IPR000644">
    <property type="entry name" value="CBS_dom"/>
</dbReference>
<dbReference type="SUPFAM" id="SSF56176">
    <property type="entry name" value="FAD-binding/transporter-associated domain-like"/>
    <property type="match status" value="1"/>
</dbReference>
<evidence type="ECO:0000256" key="7">
    <source>
        <dbReference type="ARBA" id="ARBA00023136"/>
    </source>
</evidence>
<dbReference type="InterPro" id="IPR044751">
    <property type="entry name" value="Ion_transp-like_CBS"/>
</dbReference>
<evidence type="ECO:0000256" key="1">
    <source>
        <dbReference type="ARBA" id="ARBA00004141"/>
    </source>
</evidence>
<dbReference type="RefSeq" id="WP_148135236.1">
    <property type="nucleotide sequence ID" value="NZ_CP017634.1"/>
</dbReference>
<keyword evidence="4" id="KW-0677">Repeat</keyword>
<dbReference type="InterPro" id="IPR002550">
    <property type="entry name" value="CNNM"/>
</dbReference>
<dbReference type="Gene3D" id="3.10.580.10">
    <property type="entry name" value="CBS-domain"/>
    <property type="match status" value="1"/>
</dbReference>
<evidence type="ECO:0000256" key="3">
    <source>
        <dbReference type="ARBA" id="ARBA00022692"/>
    </source>
</evidence>
<dbReference type="EMBL" id="CP017634">
    <property type="protein sequence ID" value="ATW25971.1"/>
    <property type="molecule type" value="Genomic_DNA"/>
</dbReference>
<proteinExistence type="inferred from homology"/>
<keyword evidence="3 9" id="KW-0812">Transmembrane</keyword>
<evidence type="ECO:0000256" key="4">
    <source>
        <dbReference type="ARBA" id="ARBA00022737"/>
    </source>
</evidence>
<dbReference type="Pfam" id="PF01595">
    <property type="entry name" value="CNNM"/>
    <property type="match status" value="1"/>
</dbReference>
<dbReference type="InterPro" id="IPR046342">
    <property type="entry name" value="CBS_dom_sf"/>
</dbReference>
<comment type="similarity">
    <text evidence="2">Belongs to the UPF0053 family.</text>
</comment>
<dbReference type="PANTHER" id="PTHR22777:SF17">
    <property type="entry name" value="UPF0053 PROTEIN SLL0260"/>
    <property type="match status" value="1"/>
</dbReference>
<evidence type="ECO:0000256" key="8">
    <source>
        <dbReference type="PROSITE-ProRule" id="PRU00703"/>
    </source>
</evidence>
<evidence type="ECO:0000313" key="13">
    <source>
        <dbReference type="EMBL" id="ATW25971.1"/>
    </source>
</evidence>
<dbReference type="InterPro" id="IPR005170">
    <property type="entry name" value="Transptr-assoc_dom"/>
</dbReference>
<dbReference type="KEGG" id="fwa:DCMF_15360"/>
<feature type="domain" description="CBS" evidence="11">
    <location>
        <begin position="220"/>
        <end position="279"/>
    </location>
</feature>
<feature type="domain" description="CBS" evidence="11">
    <location>
        <begin position="286"/>
        <end position="346"/>
    </location>
</feature>
<name>A0A3G1KU42_FORW1</name>
<keyword evidence="6 8" id="KW-0129">CBS domain</keyword>
<reference evidence="13 14" key="1">
    <citation type="submission" date="2016-10" db="EMBL/GenBank/DDBJ databases">
        <title>Complete Genome Sequence of Peptococcaceae strain DCMF.</title>
        <authorList>
            <person name="Edwards R.J."/>
            <person name="Holland S.I."/>
            <person name="Deshpande N.P."/>
            <person name="Wong Y.K."/>
            <person name="Ertan H."/>
            <person name="Manefield M."/>
            <person name="Russell T.L."/>
            <person name="Lee M.J."/>
        </authorList>
    </citation>
    <scope>NUCLEOTIDE SEQUENCE [LARGE SCALE GENOMIC DNA]</scope>
    <source>
        <strain evidence="13 14">DCMF</strain>
    </source>
</reference>
<evidence type="ECO:0000256" key="5">
    <source>
        <dbReference type="ARBA" id="ARBA00022989"/>
    </source>
</evidence>
<evidence type="ECO:0000259" key="11">
    <source>
        <dbReference type="PROSITE" id="PS51371"/>
    </source>
</evidence>
<feature type="transmembrane region" description="Helical" evidence="10">
    <location>
        <begin position="102"/>
        <end position="123"/>
    </location>
</feature>
<feature type="transmembrane region" description="Helical" evidence="10">
    <location>
        <begin position="6"/>
        <end position="28"/>
    </location>
</feature>
<evidence type="ECO:0000256" key="2">
    <source>
        <dbReference type="ARBA" id="ARBA00006337"/>
    </source>
</evidence>
<evidence type="ECO:0000256" key="6">
    <source>
        <dbReference type="ARBA" id="ARBA00023122"/>
    </source>
</evidence>
<dbReference type="SMART" id="SM01091">
    <property type="entry name" value="CorC_HlyC"/>
    <property type="match status" value="1"/>
</dbReference>
<dbReference type="AlphaFoldDB" id="A0A3G1KU42"/>
<evidence type="ECO:0000313" key="14">
    <source>
        <dbReference type="Proteomes" id="UP000323521"/>
    </source>
</evidence>
<dbReference type="FunFam" id="3.10.580.10:FF:000002">
    <property type="entry name" value="Magnesium/cobalt efflux protein CorC"/>
    <property type="match status" value="1"/>
</dbReference>
<dbReference type="SMART" id="SM00116">
    <property type="entry name" value="CBS"/>
    <property type="match status" value="2"/>
</dbReference>
<protein>
    <submittedName>
        <fullName evidence="13">Hemolysin</fullName>
    </submittedName>
</protein>
<dbReference type="InterPro" id="IPR036318">
    <property type="entry name" value="FAD-bd_PCMH-like_sf"/>
</dbReference>
<comment type="subcellular location">
    <subcellularLocation>
        <location evidence="1">Membrane</location>
        <topology evidence="1">Multi-pass membrane protein</topology>
    </subcellularLocation>
</comment>
<dbReference type="Gene3D" id="3.30.465.10">
    <property type="match status" value="1"/>
</dbReference>
<keyword evidence="7 9" id="KW-0472">Membrane</keyword>
<dbReference type="Pfam" id="PF03471">
    <property type="entry name" value="CorC_HlyC"/>
    <property type="match status" value="1"/>
</dbReference>
<dbReference type="Pfam" id="PF00571">
    <property type="entry name" value="CBS"/>
    <property type="match status" value="2"/>
</dbReference>